<dbReference type="AlphaFoldDB" id="A0A6A5V1U1"/>
<organism evidence="2 3">
    <name type="scientific">Bimuria novae-zelandiae CBS 107.79</name>
    <dbReference type="NCBI Taxonomy" id="1447943"/>
    <lineage>
        <taxon>Eukaryota</taxon>
        <taxon>Fungi</taxon>
        <taxon>Dikarya</taxon>
        <taxon>Ascomycota</taxon>
        <taxon>Pezizomycotina</taxon>
        <taxon>Dothideomycetes</taxon>
        <taxon>Pleosporomycetidae</taxon>
        <taxon>Pleosporales</taxon>
        <taxon>Massarineae</taxon>
        <taxon>Didymosphaeriaceae</taxon>
        <taxon>Bimuria</taxon>
    </lineage>
</organism>
<gene>
    <name evidence="2" type="ORF">BU23DRAFT_199225</name>
</gene>
<feature type="compositionally biased region" description="Polar residues" evidence="1">
    <location>
        <begin position="95"/>
        <end position="106"/>
    </location>
</feature>
<accession>A0A6A5V1U1</accession>
<name>A0A6A5V1U1_9PLEO</name>
<feature type="region of interest" description="Disordered" evidence="1">
    <location>
        <begin position="87"/>
        <end position="117"/>
    </location>
</feature>
<dbReference type="OrthoDB" id="5355007at2759"/>
<keyword evidence="3" id="KW-1185">Reference proteome</keyword>
<evidence type="ECO:0000256" key="1">
    <source>
        <dbReference type="SAM" id="MobiDB-lite"/>
    </source>
</evidence>
<evidence type="ECO:0000313" key="3">
    <source>
        <dbReference type="Proteomes" id="UP000800036"/>
    </source>
</evidence>
<sequence length="143" mass="15637">MSASDRLTMSASEAQGKLSVEVRNEIYAALLSGRGIPNIEQALNHQMQVTGWKSTLKAYINHLMRNEGITSVPEIIKRVEDKILHDSQAAKGKDSTNGVNGVNGHSNESDEYNLAVPSSITREGTKAVVKELEKVMDITVDEE</sequence>
<dbReference type="Proteomes" id="UP000800036">
    <property type="component" value="Unassembled WGS sequence"/>
</dbReference>
<protein>
    <submittedName>
        <fullName evidence="2">Uncharacterized protein</fullName>
    </submittedName>
</protein>
<dbReference type="EMBL" id="ML976696">
    <property type="protein sequence ID" value="KAF1971065.1"/>
    <property type="molecule type" value="Genomic_DNA"/>
</dbReference>
<proteinExistence type="predicted"/>
<evidence type="ECO:0000313" key="2">
    <source>
        <dbReference type="EMBL" id="KAF1971065.1"/>
    </source>
</evidence>
<reference evidence="2" key="1">
    <citation type="journal article" date="2020" name="Stud. Mycol.">
        <title>101 Dothideomycetes genomes: a test case for predicting lifestyles and emergence of pathogens.</title>
        <authorList>
            <person name="Haridas S."/>
            <person name="Albert R."/>
            <person name="Binder M."/>
            <person name="Bloem J."/>
            <person name="Labutti K."/>
            <person name="Salamov A."/>
            <person name="Andreopoulos B."/>
            <person name="Baker S."/>
            <person name="Barry K."/>
            <person name="Bills G."/>
            <person name="Bluhm B."/>
            <person name="Cannon C."/>
            <person name="Castanera R."/>
            <person name="Culley D."/>
            <person name="Daum C."/>
            <person name="Ezra D."/>
            <person name="Gonzalez J."/>
            <person name="Henrissat B."/>
            <person name="Kuo A."/>
            <person name="Liang C."/>
            <person name="Lipzen A."/>
            <person name="Lutzoni F."/>
            <person name="Magnuson J."/>
            <person name="Mondo S."/>
            <person name="Nolan M."/>
            <person name="Ohm R."/>
            <person name="Pangilinan J."/>
            <person name="Park H.-J."/>
            <person name="Ramirez L."/>
            <person name="Alfaro M."/>
            <person name="Sun H."/>
            <person name="Tritt A."/>
            <person name="Yoshinaga Y."/>
            <person name="Zwiers L.-H."/>
            <person name="Turgeon B."/>
            <person name="Goodwin S."/>
            <person name="Spatafora J."/>
            <person name="Crous P."/>
            <person name="Grigoriev I."/>
        </authorList>
    </citation>
    <scope>NUCLEOTIDE SEQUENCE</scope>
    <source>
        <strain evidence="2">CBS 107.79</strain>
    </source>
</reference>